<organism evidence="1 2">
    <name type="scientific">Streptomyces canus</name>
    <dbReference type="NCBI Taxonomy" id="58343"/>
    <lineage>
        <taxon>Bacteria</taxon>
        <taxon>Bacillati</taxon>
        <taxon>Actinomycetota</taxon>
        <taxon>Actinomycetes</taxon>
        <taxon>Kitasatosporales</taxon>
        <taxon>Streptomycetaceae</taxon>
        <taxon>Streptomyces</taxon>
        <taxon>Streptomyces aurantiacus group</taxon>
    </lineage>
</organism>
<evidence type="ECO:0000313" key="1">
    <source>
        <dbReference type="EMBL" id="MDQ0904308.1"/>
    </source>
</evidence>
<sequence>MLRSQSIVPHRCRLAELEGDAPPVAQSIVQRSTVLVGRQN</sequence>
<dbReference type="AlphaFoldDB" id="A0AAW8F4B4"/>
<protein>
    <submittedName>
        <fullName evidence="1">Uncharacterized protein</fullName>
    </submittedName>
</protein>
<gene>
    <name evidence="1" type="ORF">QFZ22_000293</name>
</gene>
<proteinExistence type="predicted"/>
<comment type="caution">
    <text evidence="1">The sequence shown here is derived from an EMBL/GenBank/DDBJ whole genome shotgun (WGS) entry which is preliminary data.</text>
</comment>
<dbReference type="Proteomes" id="UP001234216">
    <property type="component" value="Unassembled WGS sequence"/>
</dbReference>
<name>A0AAW8F4B4_9ACTN</name>
<dbReference type="EMBL" id="JAUSZV010000001">
    <property type="protein sequence ID" value="MDQ0904308.1"/>
    <property type="molecule type" value="Genomic_DNA"/>
</dbReference>
<evidence type="ECO:0000313" key="2">
    <source>
        <dbReference type="Proteomes" id="UP001234216"/>
    </source>
</evidence>
<accession>A0AAW8F4B4</accession>
<reference evidence="1" key="1">
    <citation type="submission" date="2023-07" db="EMBL/GenBank/DDBJ databases">
        <title>Comparative genomics of wheat-associated soil bacteria to identify genetic determinants of phenazine resistance.</title>
        <authorList>
            <person name="Mouncey N."/>
        </authorList>
    </citation>
    <scope>NUCLEOTIDE SEQUENCE</scope>
    <source>
        <strain evidence="1">V4I22</strain>
    </source>
</reference>